<feature type="binding site" evidence="12">
    <location>
        <position position="278"/>
    </location>
    <ligand>
        <name>NAD(+)</name>
        <dbReference type="ChEBI" id="CHEBI:57540"/>
    </ligand>
</feature>
<dbReference type="SUPFAM" id="SSF51735">
    <property type="entry name" value="NAD(P)-binding Rossmann-fold domains"/>
    <property type="match status" value="1"/>
</dbReference>
<gene>
    <name evidence="17" type="ORF">HKW66_Vig0256120</name>
</gene>
<name>A0A8T0JSU9_PHAAN</name>
<dbReference type="CDD" id="cd05302">
    <property type="entry name" value="FDH"/>
    <property type="match status" value="1"/>
</dbReference>
<evidence type="ECO:0000259" key="16">
    <source>
        <dbReference type="Pfam" id="PF02826"/>
    </source>
</evidence>
<evidence type="ECO:0000259" key="15">
    <source>
        <dbReference type="Pfam" id="PF00432"/>
    </source>
</evidence>
<comment type="function">
    <text evidence="12">Catalyzes the NAD(+)-dependent oxidation of formate to carbon dioxide. Involved in the cell stress response.</text>
</comment>
<dbReference type="PROSITE" id="PS00065">
    <property type="entry name" value="D_2_HYDROXYACID_DH_1"/>
    <property type="match status" value="1"/>
</dbReference>
<keyword evidence="4" id="KW-0637">Prenyltransferase</keyword>
<evidence type="ECO:0000256" key="7">
    <source>
        <dbReference type="ARBA" id="ARBA00022737"/>
    </source>
</evidence>
<feature type="binding site" evidence="12">
    <location>
        <position position="125"/>
    </location>
    <ligand>
        <name>substrate</name>
    </ligand>
</feature>
<comment type="caution">
    <text evidence="12">Lacks conserved residue(s) required for the propagation of feature annotation.</text>
</comment>
<dbReference type="Pfam" id="PF00389">
    <property type="entry name" value="2-Hacid_dh"/>
    <property type="match status" value="1"/>
</dbReference>
<dbReference type="AlphaFoldDB" id="A0A8T0JSU9"/>
<dbReference type="FunFam" id="3.40.50.720:FF:000057">
    <property type="entry name" value="Formate dehydrogenase"/>
    <property type="match status" value="1"/>
</dbReference>
<evidence type="ECO:0000256" key="2">
    <source>
        <dbReference type="ARBA" id="ARBA00001947"/>
    </source>
</evidence>
<dbReference type="GO" id="GO:0005739">
    <property type="term" value="C:mitochondrion"/>
    <property type="evidence" value="ECO:0007669"/>
    <property type="project" value="UniProtKB-SubCell"/>
</dbReference>
<feature type="binding site" evidence="12">
    <location>
        <position position="149"/>
    </location>
    <ligand>
        <name>substrate</name>
    </ligand>
</feature>
<dbReference type="InterPro" id="IPR006140">
    <property type="entry name" value="D-isomer_DH_NAD-bd"/>
</dbReference>
<dbReference type="FunFam" id="1.50.10.20:FF:000017">
    <property type="entry name" value="Protein farnesyltransferase subunit beta"/>
    <property type="match status" value="1"/>
</dbReference>
<dbReference type="InterPro" id="IPR045089">
    <property type="entry name" value="PGGT1B-like"/>
</dbReference>
<evidence type="ECO:0000256" key="4">
    <source>
        <dbReference type="ARBA" id="ARBA00022602"/>
    </source>
</evidence>
<feature type="binding site" evidence="12">
    <location>
        <begin position="259"/>
        <end position="263"/>
    </location>
    <ligand>
        <name>NAD(+)</name>
        <dbReference type="ChEBI" id="CHEBI:57540"/>
    </ligand>
</feature>
<dbReference type="EMBL" id="JABFOF010000008">
    <property type="protein sequence ID" value="KAG2383769.1"/>
    <property type="molecule type" value="Genomic_DNA"/>
</dbReference>
<keyword evidence="6" id="KW-0479">Metal-binding</keyword>
<dbReference type="PROSITE" id="PS00671">
    <property type="entry name" value="D_2_HYDROXYACID_DH_3"/>
    <property type="match status" value="1"/>
</dbReference>
<dbReference type="InterPro" id="IPR006139">
    <property type="entry name" value="D-isomer_2_OHA_DH_cat_dom"/>
</dbReference>
<dbReference type="Proteomes" id="UP000743370">
    <property type="component" value="Unassembled WGS sequence"/>
</dbReference>
<evidence type="ECO:0000259" key="14">
    <source>
        <dbReference type="Pfam" id="PF00389"/>
    </source>
</evidence>
<feature type="binding site" evidence="12">
    <location>
        <begin position="328"/>
        <end position="331"/>
    </location>
    <ligand>
        <name>NAD(+)</name>
        <dbReference type="ChEBI" id="CHEBI:57540"/>
    </ligand>
</feature>
<evidence type="ECO:0000313" key="17">
    <source>
        <dbReference type="EMBL" id="KAG2383769.1"/>
    </source>
</evidence>
<dbReference type="SUPFAM" id="SSF48239">
    <property type="entry name" value="Terpenoid cyclases/Protein prenyltransferases"/>
    <property type="match status" value="1"/>
</dbReference>
<feature type="site" description="Important for catalytic activity" evidence="12">
    <location>
        <position position="280"/>
    </location>
</feature>
<comment type="cofactor">
    <cofactor evidence="2">
        <name>Zn(2+)</name>
        <dbReference type="ChEBI" id="CHEBI:29105"/>
    </cofactor>
</comment>
<keyword evidence="12" id="KW-0496">Mitochondrion</keyword>
<comment type="catalytic activity">
    <reaction evidence="1 12">
        <text>formate + NAD(+) = CO2 + NADH</text>
        <dbReference type="Rhea" id="RHEA:15985"/>
        <dbReference type="ChEBI" id="CHEBI:15740"/>
        <dbReference type="ChEBI" id="CHEBI:16526"/>
        <dbReference type="ChEBI" id="CHEBI:57540"/>
        <dbReference type="ChEBI" id="CHEBI:57945"/>
        <dbReference type="EC" id="1.17.1.9"/>
    </reaction>
</comment>
<feature type="binding site" evidence="12">
    <location>
        <begin position="204"/>
        <end position="205"/>
    </location>
    <ligand>
        <name>NAD(+)</name>
        <dbReference type="ChEBI" id="CHEBI:57540"/>
    </ligand>
</feature>
<dbReference type="GO" id="GO:0008863">
    <property type="term" value="F:formate dehydrogenase (NAD+) activity"/>
    <property type="evidence" value="ECO:0007669"/>
    <property type="project" value="UniProtKB-UniRule"/>
</dbReference>
<dbReference type="GO" id="GO:0042183">
    <property type="term" value="P:formate catabolic process"/>
    <property type="evidence" value="ECO:0007669"/>
    <property type="project" value="UniProtKB-UniRule"/>
</dbReference>
<comment type="similarity">
    <text evidence="12">Belongs to the D-isomer specific 2-hydroxyacid dehydrogenase family. FDH subfamily.</text>
</comment>
<comment type="catalytic activity">
    <reaction evidence="11">
        <text>L-cysteinyl-[protein] + (2E,6E)-farnesyl diphosphate = S-(2E,6E)-farnesyl-L-cysteinyl-[protein] + diphosphate</text>
        <dbReference type="Rhea" id="RHEA:13345"/>
        <dbReference type="Rhea" id="RHEA-COMP:10131"/>
        <dbReference type="Rhea" id="RHEA-COMP:11535"/>
        <dbReference type="ChEBI" id="CHEBI:29950"/>
        <dbReference type="ChEBI" id="CHEBI:33019"/>
        <dbReference type="ChEBI" id="CHEBI:86019"/>
        <dbReference type="ChEBI" id="CHEBI:175763"/>
        <dbReference type="EC" id="2.5.1.58"/>
    </reaction>
</comment>
<dbReference type="Gene3D" id="3.40.50.720">
    <property type="entry name" value="NAD(P)-binding Rossmann-like Domain"/>
    <property type="match status" value="2"/>
</dbReference>
<accession>A0A8T0JSU9</accession>
<comment type="subunit">
    <text evidence="12">Homodimer.</text>
</comment>
<protein>
    <recommendedName>
        <fullName evidence="12">Formate dehydrogenase, mitochondrial</fullName>
        <shortName evidence="12">FDH</shortName>
        <ecNumber evidence="12">1.17.1.9</ecNumber>
    </recommendedName>
    <alternativeName>
        <fullName evidence="12">NAD-dependent formate dehydrogenase</fullName>
    </alternativeName>
</protein>
<proteinExistence type="inferred from homology"/>
<keyword evidence="10 12" id="KW-0520">NAD</keyword>
<evidence type="ECO:0000256" key="1">
    <source>
        <dbReference type="ARBA" id="ARBA00000455"/>
    </source>
</evidence>
<dbReference type="InterPro" id="IPR033689">
    <property type="entry name" value="FDH_NAD-dep"/>
</dbReference>
<dbReference type="Pfam" id="PF00432">
    <property type="entry name" value="Prenyltrans"/>
    <property type="match status" value="1"/>
</dbReference>
<evidence type="ECO:0000256" key="12">
    <source>
        <dbReference type="HAMAP-Rule" id="MF_03210"/>
    </source>
</evidence>
<dbReference type="InterPro" id="IPR029752">
    <property type="entry name" value="D-isomer_DH_CS1"/>
</dbReference>
<feature type="domain" description="Prenyltransferase alpha-alpha toroid" evidence="15">
    <location>
        <begin position="468"/>
        <end position="884"/>
    </location>
</feature>
<dbReference type="InterPro" id="IPR008930">
    <property type="entry name" value="Terpenoid_cyclase/PrenylTrfase"/>
</dbReference>
<dbReference type="InterPro" id="IPR001330">
    <property type="entry name" value="Prenyltrans"/>
</dbReference>
<evidence type="ECO:0000256" key="9">
    <source>
        <dbReference type="ARBA" id="ARBA00023002"/>
    </source>
</evidence>
<dbReference type="GO" id="GO:0046872">
    <property type="term" value="F:metal ion binding"/>
    <property type="evidence" value="ECO:0007669"/>
    <property type="project" value="UniProtKB-KW"/>
</dbReference>
<feature type="binding site" evidence="12">
    <location>
        <position position="304"/>
    </location>
    <ligand>
        <name>NAD(+)</name>
        <dbReference type="ChEBI" id="CHEBI:57540"/>
    </ligand>
</feature>
<dbReference type="NCBIfam" id="NF005750">
    <property type="entry name" value="PRK07574.1"/>
    <property type="match status" value="1"/>
</dbReference>
<dbReference type="Gene3D" id="1.50.10.20">
    <property type="match status" value="1"/>
</dbReference>
<reference evidence="17 18" key="1">
    <citation type="submission" date="2020-05" db="EMBL/GenBank/DDBJ databases">
        <title>Vigna angularis (adzuki bean) Var. LongXiaoDou No. 4 denovo assembly.</title>
        <authorList>
            <person name="Xiang H."/>
        </authorList>
    </citation>
    <scope>NUCLEOTIDE SEQUENCE [LARGE SCALE GENOMIC DNA]</scope>
    <source>
        <tissue evidence="17">Leaf</tissue>
    </source>
</reference>
<dbReference type="GO" id="GO:0005965">
    <property type="term" value="C:protein farnesyltransferase complex"/>
    <property type="evidence" value="ECO:0007669"/>
    <property type="project" value="InterPro"/>
</dbReference>
<feature type="domain" description="D-isomer specific 2-hydroxyacid dehydrogenase NAD-binding" evidence="16">
    <location>
        <begin position="161"/>
        <end position="330"/>
    </location>
</feature>
<evidence type="ECO:0000256" key="13">
    <source>
        <dbReference type="SAM" id="MobiDB-lite"/>
    </source>
</evidence>
<dbReference type="PANTHER" id="PTHR11774">
    <property type="entry name" value="GERANYLGERANYL TRANSFERASE TYPE BETA SUBUNIT"/>
    <property type="match status" value="1"/>
</dbReference>
<dbReference type="GO" id="GO:0004660">
    <property type="term" value="F:protein farnesyltransferase activity"/>
    <property type="evidence" value="ECO:0007669"/>
    <property type="project" value="UniProtKB-EC"/>
</dbReference>
<organism evidence="17 18">
    <name type="scientific">Phaseolus angularis</name>
    <name type="common">Azuki bean</name>
    <name type="synonym">Vigna angularis</name>
    <dbReference type="NCBI Taxonomy" id="3914"/>
    <lineage>
        <taxon>Eukaryota</taxon>
        <taxon>Viridiplantae</taxon>
        <taxon>Streptophyta</taxon>
        <taxon>Embryophyta</taxon>
        <taxon>Tracheophyta</taxon>
        <taxon>Spermatophyta</taxon>
        <taxon>Magnoliopsida</taxon>
        <taxon>eudicotyledons</taxon>
        <taxon>Gunneridae</taxon>
        <taxon>Pentapetalae</taxon>
        <taxon>rosids</taxon>
        <taxon>fabids</taxon>
        <taxon>Fabales</taxon>
        <taxon>Fabaceae</taxon>
        <taxon>Papilionoideae</taxon>
        <taxon>50 kb inversion clade</taxon>
        <taxon>NPAAA clade</taxon>
        <taxon>indigoferoid/millettioid clade</taxon>
        <taxon>Phaseoleae</taxon>
        <taxon>Vigna</taxon>
    </lineage>
</organism>
<comment type="similarity">
    <text evidence="3">Belongs to the protein prenyltransferase subunit beta family.</text>
</comment>
<dbReference type="CDD" id="cd02893">
    <property type="entry name" value="FTase"/>
    <property type="match status" value="1"/>
</dbReference>
<feature type="binding site" evidence="12">
    <location>
        <position position="224"/>
    </location>
    <ligand>
        <name>NAD(+)</name>
        <dbReference type="ChEBI" id="CHEBI:57540"/>
    </ligand>
</feature>
<dbReference type="GO" id="GO:0051287">
    <property type="term" value="F:NAD binding"/>
    <property type="evidence" value="ECO:0007669"/>
    <property type="project" value="InterPro"/>
</dbReference>
<evidence type="ECO:0000256" key="5">
    <source>
        <dbReference type="ARBA" id="ARBA00022679"/>
    </source>
</evidence>
<comment type="caution">
    <text evidence="17">The sequence shown here is derived from an EMBL/GenBank/DDBJ whole genome shotgun (WGS) entry which is preliminary data.</text>
</comment>
<dbReference type="HAMAP" id="MF_03210">
    <property type="entry name" value="Formate_dehydrogenase"/>
    <property type="match status" value="1"/>
</dbReference>
<dbReference type="PANTHER" id="PTHR11774:SF6">
    <property type="entry name" value="PROTEIN FARNESYLTRANSFERASE SUBUNIT BETA"/>
    <property type="match status" value="1"/>
</dbReference>
<keyword evidence="5" id="KW-0808">Transferase</keyword>
<evidence type="ECO:0000256" key="11">
    <source>
        <dbReference type="ARBA" id="ARBA00050225"/>
    </source>
</evidence>
<evidence type="ECO:0000256" key="10">
    <source>
        <dbReference type="ARBA" id="ARBA00023027"/>
    </source>
</evidence>
<dbReference type="InterPro" id="IPR036291">
    <property type="entry name" value="NAD(P)-bd_dom_sf"/>
</dbReference>
<dbReference type="InterPro" id="IPR029753">
    <property type="entry name" value="D-isomer_DH_CS"/>
</dbReference>
<comment type="subcellular location">
    <subcellularLocation>
        <location evidence="12">Mitochondrion</location>
    </subcellularLocation>
</comment>
<dbReference type="GO" id="GO:0016616">
    <property type="term" value="F:oxidoreductase activity, acting on the CH-OH group of donors, NAD or NADP as acceptor"/>
    <property type="evidence" value="ECO:0007669"/>
    <property type="project" value="InterPro"/>
</dbReference>
<evidence type="ECO:0000256" key="8">
    <source>
        <dbReference type="ARBA" id="ARBA00022833"/>
    </source>
</evidence>
<keyword evidence="7" id="KW-0677">Repeat</keyword>
<sequence length="900" mass="99776">MAMKSAASSAIRSLLSSSSSTFSRNLHAPAERKKIVGVFYKGGEYAKLNPNFVGCVEGALGIREWLESLGHQYIVTDDKEGSNSELDKHLHDAHIIISTPFHPAYVTAERIKKAKNLELLLTAGIGSDHVDLKAAAAAGLTVAEVTGSNVVSVAEDELLRILVLVRNFLPGYHQAVNGEWNVAGIAHRAYDLEGKTIGTVGAGRIGKLLLQRLKPFNCNLLYYDRLRMNPELEKEIGAKFEEELDAMLPKCDVIVINMPLTEQTRIAKCKKGVVIVNNARGAIMDTQAIADACTSGHVAGYGGDVWPVQPAPKDHPWRFMPNHAMTPHISGTTIDAQLRYAAGVKDMLDRHFRGEDFPEQNYIGLKLISYSVSPHYNLLPSNSYTSEAEPFLLASPSYTFFAQHSPKVSGDTMSEVSEKETNPPATEAAPPCPTVTQRDQWMVESQVFQIYHLFATIPPNAQTLMLELQRDNHVQFLSKGLRHLSSAFSVLDSNRPWLCYWIFHSIALLGESVEDELEDNTIEFLNRCQDPDGGYAGGPGQASDYSYLLLISTSLLSYVLEKHNELFISLECSLQMPHIATTYAAVNTLITLGGQKSLASINRDKLHGFLRRMKQPNGGFRMHDDGEIDVRACYTAISVASILNILDDELIQNVGDYILSCQTYEGGIGGEPGSEAHGGYTFCGLAAMILIGEASRLDLPRLIDWVVCRQGKECGFQGRTNKLVDGCYSFWQGGAVALLQRLYSIIDKQMEETSQIFSISNVSEDKESLDGTSTHTTYRGAIESGSTDLKNIAYKFINEWRAQEPLFHSIALQQYILLCAQEQEGGLRDKPGKRRDHYHTCYCLSGLSLCQYSWSKHPNSPPLPKLVLGPYSNLLEPIHPLFNVVLERYHEAHEFFFTES</sequence>
<evidence type="ECO:0000313" key="18">
    <source>
        <dbReference type="Proteomes" id="UP000743370"/>
    </source>
</evidence>
<dbReference type="InterPro" id="IPR026872">
    <property type="entry name" value="FTB"/>
</dbReference>
<feature type="site" description="Important for catalytic activity" evidence="12">
    <location>
        <position position="328"/>
    </location>
</feature>
<keyword evidence="8" id="KW-0862">Zinc</keyword>
<keyword evidence="9 12" id="KW-0560">Oxidoreductase</keyword>
<dbReference type="EC" id="1.17.1.9" evidence="12"/>
<evidence type="ECO:0000256" key="6">
    <source>
        <dbReference type="ARBA" id="ARBA00022723"/>
    </source>
</evidence>
<dbReference type="SUPFAM" id="SSF52283">
    <property type="entry name" value="Formate/glycerate dehydrogenase catalytic domain-like"/>
    <property type="match status" value="1"/>
</dbReference>
<dbReference type="Pfam" id="PF02826">
    <property type="entry name" value="2-Hacid_dh_C"/>
    <property type="match status" value="1"/>
</dbReference>
<evidence type="ECO:0000256" key="3">
    <source>
        <dbReference type="ARBA" id="ARBA00010497"/>
    </source>
</evidence>
<feature type="domain" description="D-isomer specific 2-hydroxyacid dehydrogenase catalytic" evidence="14">
    <location>
        <begin position="66"/>
        <end position="354"/>
    </location>
</feature>
<feature type="region of interest" description="Disordered" evidence="13">
    <location>
        <begin position="409"/>
        <end position="433"/>
    </location>
</feature>